<name>A0A2P2N2W7_RHIMU</name>
<evidence type="ECO:0000313" key="1">
    <source>
        <dbReference type="EMBL" id="MBX36824.1"/>
    </source>
</evidence>
<dbReference type="AlphaFoldDB" id="A0A2P2N2W7"/>
<dbReference type="EMBL" id="GGEC01056340">
    <property type="protein sequence ID" value="MBX36824.1"/>
    <property type="molecule type" value="Transcribed_RNA"/>
</dbReference>
<organism evidence="1">
    <name type="scientific">Rhizophora mucronata</name>
    <name type="common">Asiatic mangrove</name>
    <dbReference type="NCBI Taxonomy" id="61149"/>
    <lineage>
        <taxon>Eukaryota</taxon>
        <taxon>Viridiplantae</taxon>
        <taxon>Streptophyta</taxon>
        <taxon>Embryophyta</taxon>
        <taxon>Tracheophyta</taxon>
        <taxon>Spermatophyta</taxon>
        <taxon>Magnoliopsida</taxon>
        <taxon>eudicotyledons</taxon>
        <taxon>Gunneridae</taxon>
        <taxon>Pentapetalae</taxon>
        <taxon>rosids</taxon>
        <taxon>fabids</taxon>
        <taxon>Malpighiales</taxon>
        <taxon>Rhizophoraceae</taxon>
        <taxon>Rhizophora</taxon>
    </lineage>
</organism>
<reference evidence="1" key="1">
    <citation type="submission" date="2018-02" db="EMBL/GenBank/DDBJ databases">
        <title>Rhizophora mucronata_Transcriptome.</title>
        <authorList>
            <person name="Meera S.P."/>
            <person name="Sreeshan A."/>
            <person name="Augustine A."/>
        </authorList>
    </citation>
    <scope>NUCLEOTIDE SEQUENCE</scope>
    <source>
        <tissue evidence="1">Leaf</tissue>
    </source>
</reference>
<protein>
    <submittedName>
        <fullName evidence="1">Uncharacterized protein</fullName>
    </submittedName>
</protein>
<sequence length="50" mass="5699">MICHLKQYHQFCLATSAAFCQPEPPSKSAKPHFSVLSVLLYVDHTSLLFY</sequence>
<accession>A0A2P2N2W7</accession>
<proteinExistence type="predicted"/>